<dbReference type="GO" id="GO:0071555">
    <property type="term" value="P:cell wall organization"/>
    <property type="evidence" value="ECO:0007669"/>
    <property type="project" value="UniProtKB-KW"/>
</dbReference>
<keyword evidence="6" id="KW-0961">Cell wall biogenesis/degradation</keyword>
<dbReference type="PANTHER" id="PTHR36174:SF1">
    <property type="entry name" value="LIPID II:GLYCINE GLYCYLTRANSFERASE"/>
    <property type="match status" value="1"/>
</dbReference>
<dbReference type="EMBL" id="JACNJN010000026">
    <property type="protein sequence ID" value="MBC8333811.1"/>
    <property type="molecule type" value="Genomic_DNA"/>
</dbReference>
<dbReference type="GO" id="GO:0008360">
    <property type="term" value="P:regulation of cell shape"/>
    <property type="evidence" value="ECO:0007669"/>
    <property type="project" value="UniProtKB-KW"/>
</dbReference>
<evidence type="ECO:0000256" key="4">
    <source>
        <dbReference type="ARBA" id="ARBA00022984"/>
    </source>
</evidence>
<dbReference type="SUPFAM" id="SSF55729">
    <property type="entry name" value="Acyl-CoA N-acyltransferases (Nat)"/>
    <property type="match status" value="2"/>
</dbReference>
<feature type="domain" description="N-acetyltransferase" evidence="7">
    <location>
        <begin position="219"/>
        <end position="384"/>
    </location>
</feature>
<dbReference type="GO" id="GO:0016755">
    <property type="term" value="F:aminoacyltransferase activity"/>
    <property type="evidence" value="ECO:0007669"/>
    <property type="project" value="InterPro"/>
</dbReference>
<dbReference type="GO" id="GO:0016747">
    <property type="term" value="F:acyltransferase activity, transferring groups other than amino-acyl groups"/>
    <property type="evidence" value="ECO:0007669"/>
    <property type="project" value="InterPro"/>
</dbReference>
<evidence type="ECO:0000256" key="2">
    <source>
        <dbReference type="ARBA" id="ARBA00022679"/>
    </source>
</evidence>
<comment type="caution">
    <text evidence="8">The sequence shown here is derived from an EMBL/GenBank/DDBJ whole genome shotgun (WGS) entry which is preliminary data.</text>
</comment>
<dbReference type="InterPro" id="IPR016181">
    <property type="entry name" value="Acyl_CoA_acyltransferase"/>
</dbReference>
<dbReference type="InterPro" id="IPR000182">
    <property type="entry name" value="GNAT_dom"/>
</dbReference>
<comment type="similarity">
    <text evidence="1">Belongs to the FemABX family.</text>
</comment>
<dbReference type="InterPro" id="IPR003447">
    <property type="entry name" value="FEMABX"/>
</dbReference>
<keyword evidence="2" id="KW-0808">Transferase</keyword>
<dbReference type="GO" id="GO:0009252">
    <property type="term" value="P:peptidoglycan biosynthetic process"/>
    <property type="evidence" value="ECO:0007669"/>
    <property type="project" value="UniProtKB-KW"/>
</dbReference>
<name>A0A8J6NIX4_9CHLR</name>
<dbReference type="PROSITE" id="PS51191">
    <property type="entry name" value="FEMABX"/>
    <property type="match status" value="1"/>
</dbReference>
<dbReference type="PANTHER" id="PTHR36174">
    <property type="entry name" value="LIPID II:GLYCINE GLYCYLTRANSFERASE"/>
    <property type="match status" value="1"/>
</dbReference>
<evidence type="ECO:0000256" key="6">
    <source>
        <dbReference type="ARBA" id="ARBA00023316"/>
    </source>
</evidence>
<evidence type="ECO:0000313" key="8">
    <source>
        <dbReference type="EMBL" id="MBC8333811.1"/>
    </source>
</evidence>
<protein>
    <submittedName>
        <fullName evidence="8">Peptidoglycan bridge formation glycyltransferase FemA/FemB family protein</fullName>
    </submittedName>
</protein>
<dbReference type="AlphaFoldDB" id="A0A8J6NIX4"/>
<keyword evidence="4" id="KW-0573">Peptidoglycan synthesis</keyword>
<gene>
    <name evidence="8" type="ORF">H8E29_00960</name>
</gene>
<evidence type="ECO:0000256" key="3">
    <source>
        <dbReference type="ARBA" id="ARBA00022960"/>
    </source>
</evidence>
<evidence type="ECO:0000256" key="1">
    <source>
        <dbReference type="ARBA" id="ARBA00009943"/>
    </source>
</evidence>
<dbReference type="PROSITE" id="PS51186">
    <property type="entry name" value="GNAT"/>
    <property type="match status" value="1"/>
</dbReference>
<organism evidence="8 9">
    <name type="scientific">Candidatus Desulfolinea nitratireducens</name>
    <dbReference type="NCBI Taxonomy" id="2841698"/>
    <lineage>
        <taxon>Bacteria</taxon>
        <taxon>Bacillati</taxon>
        <taxon>Chloroflexota</taxon>
        <taxon>Anaerolineae</taxon>
        <taxon>Anaerolineales</taxon>
        <taxon>Anaerolineales incertae sedis</taxon>
        <taxon>Candidatus Desulfolinea</taxon>
    </lineage>
</organism>
<dbReference type="Gene3D" id="3.40.630.30">
    <property type="match status" value="2"/>
</dbReference>
<sequence length="408" mass="47180">MKPYSGSDWNTLITQLPNPHFLQTWEWSQVKSKYIWESMPFVWDEGNQIVAAAMILKRALPISGFAARLSVLYLPKGPLMDWEDESLRERVLDDLQDFAKKQGAIFVKIDPDVILGIGIPEKEDDFAREASAQRPVPERVSNLTFEETALSQEHVPRRIMSTGQNLQLSLDNRGWRFSDDQIQFRNTVLVDLSASEDEILARMKQKTRYNIRLAGRKGVTMRVGASDDWAMLYKMYAETSVRDGFAIRDEEYYLTVWQNFQPSNLQPVTKTPACEPLIAEVDGEPVAAIFVFYFAERAYYVYGMSTTLHRNKMPTYLLQWEAMKRAKSRGCAVYDLWGAPEIFDESDSLWGVFRFKQGLGGEVVRTLGAWDYTPNSFWYSLYTKIIPRVLDMMRMRGKKRTKRVTSDE</sequence>
<evidence type="ECO:0000256" key="5">
    <source>
        <dbReference type="ARBA" id="ARBA00023315"/>
    </source>
</evidence>
<dbReference type="Proteomes" id="UP000614469">
    <property type="component" value="Unassembled WGS sequence"/>
</dbReference>
<keyword evidence="5" id="KW-0012">Acyltransferase</keyword>
<reference evidence="8 9" key="1">
    <citation type="submission" date="2020-08" db="EMBL/GenBank/DDBJ databases">
        <title>Bridging the membrane lipid divide: bacteria of the FCB group superphylum have the potential to synthesize archaeal ether lipids.</title>
        <authorList>
            <person name="Villanueva L."/>
            <person name="Von Meijenfeldt F.A.B."/>
            <person name="Westbye A.B."/>
            <person name="Yadav S."/>
            <person name="Hopmans E.C."/>
            <person name="Dutilh B.E."/>
            <person name="Sinninghe Damste J.S."/>
        </authorList>
    </citation>
    <scope>NUCLEOTIDE SEQUENCE [LARGE SCALE GENOMIC DNA]</scope>
    <source>
        <strain evidence="8">NIOZ-UU36</strain>
    </source>
</reference>
<proteinExistence type="inferred from homology"/>
<accession>A0A8J6NIX4</accession>
<keyword evidence="3" id="KW-0133">Cell shape</keyword>
<dbReference type="InterPro" id="IPR050644">
    <property type="entry name" value="PG_Glycine_Bridge_Synth"/>
</dbReference>
<evidence type="ECO:0000259" key="7">
    <source>
        <dbReference type="PROSITE" id="PS51186"/>
    </source>
</evidence>
<dbReference type="Pfam" id="PF02388">
    <property type="entry name" value="FemAB"/>
    <property type="match status" value="2"/>
</dbReference>
<evidence type="ECO:0000313" key="9">
    <source>
        <dbReference type="Proteomes" id="UP000614469"/>
    </source>
</evidence>